<organism evidence="3 4">
    <name type="scientific">Forsythia ovata</name>
    <dbReference type="NCBI Taxonomy" id="205694"/>
    <lineage>
        <taxon>Eukaryota</taxon>
        <taxon>Viridiplantae</taxon>
        <taxon>Streptophyta</taxon>
        <taxon>Embryophyta</taxon>
        <taxon>Tracheophyta</taxon>
        <taxon>Spermatophyta</taxon>
        <taxon>Magnoliopsida</taxon>
        <taxon>eudicotyledons</taxon>
        <taxon>Gunneridae</taxon>
        <taxon>Pentapetalae</taxon>
        <taxon>asterids</taxon>
        <taxon>lamiids</taxon>
        <taxon>Lamiales</taxon>
        <taxon>Oleaceae</taxon>
        <taxon>Forsythieae</taxon>
        <taxon>Forsythia</taxon>
    </lineage>
</organism>
<protein>
    <submittedName>
        <fullName evidence="3">Uncharacterized protein</fullName>
    </submittedName>
</protein>
<feature type="coiled-coil region" evidence="1">
    <location>
        <begin position="164"/>
        <end position="198"/>
    </location>
</feature>
<comment type="caution">
    <text evidence="3">The sequence shown here is derived from an EMBL/GenBank/DDBJ whole genome shotgun (WGS) entry which is preliminary data.</text>
</comment>
<evidence type="ECO:0000313" key="3">
    <source>
        <dbReference type="EMBL" id="KAL2501499.1"/>
    </source>
</evidence>
<feature type="compositionally biased region" description="Polar residues" evidence="2">
    <location>
        <begin position="42"/>
        <end position="56"/>
    </location>
</feature>
<reference evidence="4" key="1">
    <citation type="submission" date="2024-07" db="EMBL/GenBank/DDBJ databases">
        <title>Two chromosome-level genome assemblies of Korean endemic species Abeliophyllum distichum and Forsythia ovata (Oleaceae).</title>
        <authorList>
            <person name="Jang H."/>
        </authorList>
    </citation>
    <scope>NUCLEOTIDE SEQUENCE [LARGE SCALE GENOMIC DNA]</scope>
</reference>
<gene>
    <name evidence="3" type="ORF">Fot_35347</name>
</gene>
<name>A0ABD1SL92_9LAMI</name>
<dbReference type="AlphaFoldDB" id="A0ABD1SL92"/>
<evidence type="ECO:0000256" key="1">
    <source>
        <dbReference type="SAM" id="Coils"/>
    </source>
</evidence>
<accession>A0ABD1SL92</accession>
<keyword evidence="4" id="KW-1185">Reference proteome</keyword>
<dbReference type="EMBL" id="JBFOLJ010000010">
    <property type="protein sequence ID" value="KAL2501499.1"/>
    <property type="molecule type" value="Genomic_DNA"/>
</dbReference>
<feature type="region of interest" description="Disordered" evidence="2">
    <location>
        <begin position="1"/>
        <end position="56"/>
    </location>
</feature>
<dbReference type="Proteomes" id="UP001604277">
    <property type="component" value="Unassembled WGS sequence"/>
</dbReference>
<evidence type="ECO:0000256" key="2">
    <source>
        <dbReference type="SAM" id="MobiDB-lite"/>
    </source>
</evidence>
<sequence length="234" mass="26120">MPYPRLGWLFGNEEDYPSNEGKNCRSRPEEDLSGLSLKAGERSQTSALPSSDPKQTTLLAEDVETSNIYEAADPSALEGENYDHLVHIKKILEGRPIDISLEVFSMLPNHLQRATITIDSFWTDGWAAYSAKSSMEGKLIVAKALAAQSTMLIEEAKVVTAKSLEEANDQKNWIIEKVAELENALDSLKIECSSLKEKNIELDKGTEEAMRNGVENVRNQFEHTSDYKISSLLR</sequence>
<keyword evidence="1" id="KW-0175">Coiled coil</keyword>
<proteinExistence type="predicted"/>
<evidence type="ECO:0000313" key="4">
    <source>
        <dbReference type="Proteomes" id="UP001604277"/>
    </source>
</evidence>